<dbReference type="EMBL" id="VORX01000003">
    <property type="protein sequence ID" value="TXE08573.1"/>
    <property type="molecule type" value="Genomic_DNA"/>
</dbReference>
<keyword evidence="3" id="KW-0804">Transcription</keyword>
<dbReference type="OrthoDB" id="952277at2"/>
<evidence type="ECO:0000256" key="1">
    <source>
        <dbReference type="ARBA" id="ARBA00023015"/>
    </source>
</evidence>
<dbReference type="SMART" id="SM00342">
    <property type="entry name" value="HTH_ARAC"/>
    <property type="match status" value="1"/>
</dbReference>
<dbReference type="PROSITE" id="PS00041">
    <property type="entry name" value="HTH_ARAC_FAMILY_1"/>
    <property type="match status" value="1"/>
</dbReference>
<dbReference type="PANTHER" id="PTHR43280">
    <property type="entry name" value="ARAC-FAMILY TRANSCRIPTIONAL REGULATOR"/>
    <property type="match status" value="1"/>
</dbReference>
<dbReference type="GO" id="GO:0043565">
    <property type="term" value="F:sequence-specific DNA binding"/>
    <property type="evidence" value="ECO:0007669"/>
    <property type="project" value="InterPro"/>
</dbReference>
<dbReference type="InterPro" id="IPR009057">
    <property type="entry name" value="Homeodomain-like_sf"/>
</dbReference>
<evidence type="ECO:0000259" key="4">
    <source>
        <dbReference type="PROSITE" id="PS01124"/>
    </source>
</evidence>
<organism evidence="5 6">
    <name type="scientific">Gelidibacter salicanalis</name>
    <dbReference type="NCBI Taxonomy" id="291193"/>
    <lineage>
        <taxon>Bacteria</taxon>
        <taxon>Pseudomonadati</taxon>
        <taxon>Bacteroidota</taxon>
        <taxon>Flavobacteriia</taxon>
        <taxon>Flavobacteriales</taxon>
        <taxon>Flavobacteriaceae</taxon>
        <taxon>Gelidibacter</taxon>
    </lineage>
</organism>
<dbReference type="SUPFAM" id="SSF46689">
    <property type="entry name" value="Homeodomain-like"/>
    <property type="match status" value="1"/>
</dbReference>
<evidence type="ECO:0000313" key="5">
    <source>
        <dbReference type="EMBL" id="TXE08573.1"/>
    </source>
</evidence>
<keyword evidence="2" id="KW-0238">DNA-binding</keyword>
<dbReference type="RefSeq" id="WP_146892654.1">
    <property type="nucleotide sequence ID" value="NZ_VORX01000003.1"/>
</dbReference>
<protein>
    <submittedName>
        <fullName evidence="5">Helix-turn-helix transcriptional regulator</fullName>
    </submittedName>
</protein>
<dbReference type="AlphaFoldDB" id="A0A5C7ALZ2"/>
<keyword evidence="6" id="KW-1185">Reference proteome</keyword>
<gene>
    <name evidence="5" type="ORF">ES711_08710</name>
</gene>
<comment type="caution">
    <text evidence="5">The sequence shown here is derived from an EMBL/GenBank/DDBJ whole genome shotgun (WGS) entry which is preliminary data.</text>
</comment>
<accession>A0A5C7ALZ2</accession>
<keyword evidence="1" id="KW-0805">Transcription regulation</keyword>
<evidence type="ECO:0000256" key="2">
    <source>
        <dbReference type="ARBA" id="ARBA00023125"/>
    </source>
</evidence>
<dbReference type="Gene3D" id="1.10.10.60">
    <property type="entry name" value="Homeodomain-like"/>
    <property type="match status" value="1"/>
</dbReference>
<evidence type="ECO:0000313" key="6">
    <source>
        <dbReference type="Proteomes" id="UP000321734"/>
    </source>
</evidence>
<dbReference type="Pfam" id="PF12833">
    <property type="entry name" value="HTH_18"/>
    <property type="match status" value="1"/>
</dbReference>
<dbReference type="PANTHER" id="PTHR43280:SF2">
    <property type="entry name" value="HTH-TYPE TRANSCRIPTIONAL REGULATOR EXSA"/>
    <property type="match status" value="1"/>
</dbReference>
<name>A0A5C7ALZ2_9FLAO</name>
<dbReference type="InterPro" id="IPR018062">
    <property type="entry name" value="HTH_AraC-typ_CS"/>
</dbReference>
<evidence type="ECO:0000256" key="3">
    <source>
        <dbReference type="ARBA" id="ARBA00023163"/>
    </source>
</evidence>
<dbReference type="GO" id="GO:0003700">
    <property type="term" value="F:DNA-binding transcription factor activity"/>
    <property type="evidence" value="ECO:0007669"/>
    <property type="project" value="InterPro"/>
</dbReference>
<reference evidence="5 6" key="1">
    <citation type="submission" date="2019-08" db="EMBL/GenBank/DDBJ databases">
        <title>Genome sequence of Gelidibacter salicanalis IC162T.</title>
        <authorList>
            <person name="Bowman J.P."/>
        </authorList>
    </citation>
    <scope>NUCLEOTIDE SEQUENCE [LARGE SCALE GENOMIC DNA]</scope>
    <source>
        <strain evidence="5 6">IC162</strain>
    </source>
</reference>
<sequence length="187" mass="21768">MKIFIKFDFTQFCSRILDEKLDELNIKYRMLNFGEIEFLEIVSPEKLKAFDLILKQYGIEKIENQKVILVQKIKDSLIDMVFNADDTNNVKSSVYLSEKLGHSYGYLANLFSEVTYTSIENFVILQRIEYAKSLITNTDFSLTEIAFKLQYSSVAHLSTQFKNTTGITPTTFQRIIAKRRSLKNTKE</sequence>
<dbReference type="Proteomes" id="UP000321734">
    <property type="component" value="Unassembled WGS sequence"/>
</dbReference>
<proteinExistence type="predicted"/>
<feature type="domain" description="HTH araC/xylS-type" evidence="4">
    <location>
        <begin position="96"/>
        <end position="175"/>
    </location>
</feature>
<dbReference type="PROSITE" id="PS01124">
    <property type="entry name" value="HTH_ARAC_FAMILY_2"/>
    <property type="match status" value="1"/>
</dbReference>
<dbReference type="InterPro" id="IPR018060">
    <property type="entry name" value="HTH_AraC"/>
</dbReference>